<dbReference type="Proteomes" id="UP000287188">
    <property type="component" value="Unassembled WGS sequence"/>
</dbReference>
<name>A0A402ARN9_9CHLR</name>
<dbReference type="SUPFAM" id="SSF57716">
    <property type="entry name" value="Glucocorticoid receptor-like (DNA-binding domain)"/>
    <property type="match status" value="1"/>
</dbReference>
<feature type="region of interest" description="Disordered" evidence="5">
    <location>
        <begin position="114"/>
        <end position="138"/>
    </location>
</feature>
<dbReference type="PANTHER" id="PTHR33823:SF4">
    <property type="entry name" value="GENERAL STRESS PROTEIN 16O"/>
    <property type="match status" value="1"/>
</dbReference>
<evidence type="ECO:0000256" key="1">
    <source>
        <dbReference type="ARBA" id="ARBA00022723"/>
    </source>
</evidence>
<evidence type="ECO:0000256" key="4">
    <source>
        <dbReference type="PROSITE-ProRule" id="PRU00510"/>
    </source>
</evidence>
<dbReference type="InterPro" id="IPR000962">
    <property type="entry name" value="Znf_DskA_TraR"/>
</dbReference>
<evidence type="ECO:0000256" key="2">
    <source>
        <dbReference type="ARBA" id="ARBA00022771"/>
    </source>
</evidence>
<comment type="caution">
    <text evidence="7">The sequence shown here is derived from an EMBL/GenBank/DDBJ whole genome shotgun (WGS) entry which is preliminary data.</text>
</comment>
<reference evidence="8" key="1">
    <citation type="submission" date="2018-12" db="EMBL/GenBank/DDBJ databases">
        <title>Tengunoibacter tsumagoiensis gen. nov., sp. nov., Dictyobacter kobayashii sp. nov., D. alpinus sp. nov., and D. joshuensis sp. nov. and description of Dictyobacteraceae fam. nov. within the order Ktedonobacterales isolated from Tengu-no-mugimeshi.</title>
        <authorList>
            <person name="Wang C.M."/>
            <person name="Zheng Y."/>
            <person name="Sakai Y."/>
            <person name="Toyoda A."/>
            <person name="Minakuchi Y."/>
            <person name="Abe K."/>
            <person name="Yokota A."/>
            <person name="Yabe S."/>
        </authorList>
    </citation>
    <scope>NUCLEOTIDE SEQUENCE [LARGE SCALE GENOMIC DNA]</scope>
    <source>
        <strain evidence="8">Uno11</strain>
    </source>
</reference>
<dbReference type="SUPFAM" id="SSF109635">
    <property type="entry name" value="DnaK suppressor protein DksA, alpha-hairpin domain"/>
    <property type="match status" value="1"/>
</dbReference>
<organism evidence="7 8">
    <name type="scientific">Dictyobacter kobayashii</name>
    <dbReference type="NCBI Taxonomy" id="2014872"/>
    <lineage>
        <taxon>Bacteria</taxon>
        <taxon>Bacillati</taxon>
        <taxon>Chloroflexota</taxon>
        <taxon>Ktedonobacteria</taxon>
        <taxon>Ktedonobacterales</taxon>
        <taxon>Dictyobacteraceae</taxon>
        <taxon>Dictyobacter</taxon>
    </lineage>
</organism>
<gene>
    <name evidence="7" type="ORF">KDK_55590</name>
</gene>
<evidence type="ECO:0000256" key="3">
    <source>
        <dbReference type="ARBA" id="ARBA00022833"/>
    </source>
</evidence>
<keyword evidence="2" id="KW-0863">Zinc-finger</keyword>
<feature type="region of interest" description="Disordered" evidence="5">
    <location>
        <begin position="1"/>
        <end position="58"/>
    </location>
</feature>
<dbReference type="InterPro" id="IPR037187">
    <property type="entry name" value="DnaK_N"/>
</dbReference>
<dbReference type="Pfam" id="PF01258">
    <property type="entry name" value="zf-dskA_traR"/>
    <property type="match status" value="1"/>
</dbReference>
<feature type="zinc finger region" description="dksA C4-type" evidence="4">
    <location>
        <begin position="88"/>
        <end position="112"/>
    </location>
</feature>
<accession>A0A402ARN9</accession>
<keyword evidence="8" id="KW-1185">Reference proteome</keyword>
<feature type="domain" description="Zinc finger DksA/TraR C4-type" evidence="6">
    <location>
        <begin position="83"/>
        <end position="111"/>
    </location>
</feature>
<dbReference type="PROSITE" id="PS51128">
    <property type="entry name" value="ZF_DKSA_2"/>
    <property type="match status" value="1"/>
</dbReference>
<evidence type="ECO:0000313" key="8">
    <source>
        <dbReference type="Proteomes" id="UP000287188"/>
    </source>
</evidence>
<keyword evidence="3" id="KW-0862">Zinc</keyword>
<feature type="compositionally biased region" description="Basic and acidic residues" evidence="5">
    <location>
        <begin position="11"/>
        <end position="24"/>
    </location>
</feature>
<dbReference type="OrthoDB" id="9811543at2"/>
<evidence type="ECO:0000313" key="7">
    <source>
        <dbReference type="EMBL" id="GCE21759.1"/>
    </source>
</evidence>
<dbReference type="EMBL" id="BIFS01000001">
    <property type="protein sequence ID" value="GCE21759.1"/>
    <property type="molecule type" value="Genomic_DNA"/>
</dbReference>
<keyword evidence="1" id="KW-0479">Metal-binding</keyword>
<sequence>MAINIAKMKKRLEEQRHELEENLKDSTAGPPAETNGDPATIDYQDKEDDATDTQEMQQEQGIRFTLQSQLDDVNAALKRIEDGTYGRCVDCGKEIPEKRLEAIPWAERCIEDEEKHDRLLASEDEVRGDEPTEGTHFY</sequence>
<proteinExistence type="predicted"/>
<evidence type="ECO:0000256" key="5">
    <source>
        <dbReference type="SAM" id="MobiDB-lite"/>
    </source>
</evidence>
<dbReference type="RefSeq" id="WP_126553628.1">
    <property type="nucleotide sequence ID" value="NZ_BIFS01000001.1"/>
</dbReference>
<feature type="compositionally biased region" description="Basic and acidic residues" evidence="5">
    <location>
        <begin position="114"/>
        <end position="130"/>
    </location>
</feature>
<protein>
    <recommendedName>
        <fullName evidence="6">Zinc finger DksA/TraR C4-type domain-containing protein</fullName>
    </recommendedName>
</protein>
<dbReference type="PANTHER" id="PTHR33823">
    <property type="entry name" value="RNA POLYMERASE-BINDING TRANSCRIPTION FACTOR DKSA-RELATED"/>
    <property type="match status" value="1"/>
</dbReference>
<dbReference type="Gene3D" id="1.20.120.910">
    <property type="entry name" value="DksA, coiled-coil domain"/>
    <property type="match status" value="1"/>
</dbReference>
<evidence type="ECO:0000259" key="6">
    <source>
        <dbReference type="Pfam" id="PF01258"/>
    </source>
</evidence>
<dbReference type="AlphaFoldDB" id="A0A402ARN9"/>
<dbReference type="GO" id="GO:0008270">
    <property type="term" value="F:zinc ion binding"/>
    <property type="evidence" value="ECO:0007669"/>
    <property type="project" value="UniProtKB-KW"/>
</dbReference>